<dbReference type="GeneID" id="22894702"/>
<protein>
    <recommendedName>
        <fullName evidence="3">C2H2-type domain-containing protein</fullName>
    </recommendedName>
</protein>
<comment type="caution">
    <text evidence="4">The sequence shown here is derived from an EMBL/GenBank/DDBJ whole genome shotgun (WGS) entry which is preliminary data.</text>
</comment>
<dbReference type="OrthoDB" id="5354498at2759"/>
<organism evidence="4 5">
    <name type="scientific">Arthrobotrys oligospora (strain ATCC 24927 / CBS 115.81 / DSM 1491)</name>
    <name type="common">Nematode-trapping fungus</name>
    <name type="synonym">Didymozoophaga oligospora</name>
    <dbReference type="NCBI Taxonomy" id="756982"/>
    <lineage>
        <taxon>Eukaryota</taxon>
        <taxon>Fungi</taxon>
        <taxon>Dikarya</taxon>
        <taxon>Ascomycota</taxon>
        <taxon>Pezizomycotina</taxon>
        <taxon>Orbiliomycetes</taxon>
        <taxon>Orbiliales</taxon>
        <taxon>Orbiliaceae</taxon>
        <taxon>Orbilia</taxon>
        <taxon>Orbilia oligospora</taxon>
    </lineage>
</organism>
<gene>
    <name evidence="4" type="ORF">AOL_s00083g31</name>
</gene>
<sequence>MSAKSTGAHINHKSETAGFDAQEICNTVKASPENSGKEYGCNSGDNTVQGYLDIDMDLDGVDYVGEIGTDFNLDGFEYYGSEYYDDQYRGITGDEIAEKWENDRLMYLAREMEAYGWRDNIDVDTIDIAVYVSLKSLAWPEYQRARGLMRSELELEKEEQVEMYTSMYTDEEEELLQPEPVYPVLENSPNVSVPIATSSADWVHEHNSTWKQDLNPDITTFSPVTNGFPQGPTDAKGASPDFNRKFLTGALRALRKLRHASKDPTASPQLRAFVDSLGDLKDIIQAGLDSLQSIFNNKVPSRLKDIYCLLHVAYAMSQVEKRAKDPDLPSKAFRQDLYVFRGCLPSQPESPDEILSPQDLFDEIIGIMWKEFEEGLKWVIPRLSKETSSFFDQRIAQTRAEAQTTRHNHRPNGIYMTFPKTSATPKKPGDVPKSLDMVASTKVLEIDNDLTKLQRVVGTMVYQEFLKTLSQLCHQQFAYLYWSCAIDGLLFWTESLDLLDLILADNNANGCMYCGNPYNLEGDSAPCKYLKTSLSTLQANGYLWLYNQVVTAVSRIMDLTVHEPLETPSLEPSDGELFQEFIDLASGSTMTSNPQPGMRRPRIGDTRSTNFRCSEPGCSHEFARKQGLDRHIARFHSPETVRTKLICGYRGCTAKRSQIVSATRGTRNDNMRTHMKTQHGFTEEQLRRWKARYRGDEEVWDFD</sequence>
<proteinExistence type="predicted"/>
<reference evidence="4 5" key="1">
    <citation type="journal article" date="2011" name="PLoS Pathog.">
        <title>Genomic and proteomic analyses of the fungus Arthrobotrys oligospora provide insights into nematode-trap formation.</title>
        <authorList>
            <person name="Yang J."/>
            <person name="Wang L."/>
            <person name="Ji X."/>
            <person name="Feng Y."/>
            <person name="Li X."/>
            <person name="Zou C."/>
            <person name="Xu J."/>
            <person name="Ren Y."/>
            <person name="Mi Q."/>
            <person name="Wu J."/>
            <person name="Liu S."/>
            <person name="Liu Y."/>
            <person name="Huang X."/>
            <person name="Wang H."/>
            <person name="Niu X."/>
            <person name="Li J."/>
            <person name="Liang L."/>
            <person name="Luo Y."/>
            <person name="Ji K."/>
            <person name="Zhou W."/>
            <person name="Yu Z."/>
            <person name="Li G."/>
            <person name="Liu Y."/>
            <person name="Li L."/>
            <person name="Qiao M."/>
            <person name="Feng L."/>
            <person name="Zhang K.-Q."/>
        </authorList>
    </citation>
    <scope>NUCLEOTIDE SEQUENCE [LARGE SCALE GENOMIC DNA]</scope>
    <source>
        <strain evidence="5">ATCC 24927 / CBS 115.81 / DSM 1491</strain>
    </source>
</reference>
<dbReference type="Gene3D" id="3.30.160.60">
    <property type="entry name" value="Classic Zinc Finger"/>
    <property type="match status" value="1"/>
</dbReference>
<evidence type="ECO:0000313" key="5">
    <source>
        <dbReference type="Proteomes" id="UP000008784"/>
    </source>
</evidence>
<feature type="region of interest" description="Disordered" evidence="2">
    <location>
        <begin position="411"/>
        <end position="431"/>
    </location>
</feature>
<dbReference type="HOGENOM" id="CLU_392295_0_0_1"/>
<dbReference type="AlphaFoldDB" id="G1XGA1"/>
<dbReference type="EMBL" id="ADOT01000150">
    <property type="protein sequence ID" value="EGX47819.1"/>
    <property type="molecule type" value="Genomic_DNA"/>
</dbReference>
<keyword evidence="5" id="KW-1185">Reference proteome</keyword>
<dbReference type="InterPro" id="IPR013087">
    <property type="entry name" value="Znf_C2H2_type"/>
</dbReference>
<dbReference type="InParanoid" id="G1XGA1"/>
<keyword evidence="1" id="KW-0863">Zinc-finger</keyword>
<evidence type="ECO:0000256" key="2">
    <source>
        <dbReference type="SAM" id="MobiDB-lite"/>
    </source>
</evidence>
<dbReference type="PROSITE" id="PS50157">
    <property type="entry name" value="ZINC_FINGER_C2H2_2"/>
    <property type="match status" value="1"/>
</dbReference>
<dbReference type="PROSITE" id="PS00028">
    <property type="entry name" value="ZINC_FINGER_C2H2_1"/>
    <property type="match status" value="1"/>
</dbReference>
<dbReference type="GO" id="GO:0008270">
    <property type="term" value="F:zinc ion binding"/>
    <property type="evidence" value="ECO:0007669"/>
    <property type="project" value="UniProtKB-KW"/>
</dbReference>
<accession>G1XGA1</accession>
<feature type="domain" description="C2H2-type" evidence="3">
    <location>
        <begin position="611"/>
        <end position="641"/>
    </location>
</feature>
<name>G1XGA1_ARTOA</name>
<keyword evidence="1" id="KW-0479">Metal-binding</keyword>
<keyword evidence="1" id="KW-0862">Zinc</keyword>
<dbReference type="SMART" id="SM00355">
    <property type="entry name" value="ZnF_C2H2"/>
    <property type="match status" value="2"/>
</dbReference>
<evidence type="ECO:0000256" key="1">
    <source>
        <dbReference type="PROSITE-ProRule" id="PRU00042"/>
    </source>
</evidence>
<dbReference type="Proteomes" id="UP000008784">
    <property type="component" value="Unassembled WGS sequence"/>
</dbReference>
<evidence type="ECO:0000259" key="3">
    <source>
        <dbReference type="PROSITE" id="PS50157"/>
    </source>
</evidence>
<dbReference type="RefSeq" id="XP_011123513.1">
    <property type="nucleotide sequence ID" value="XM_011125211.1"/>
</dbReference>
<feature type="region of interest" description="Disordered" evidence="2">
    <location>
        <begin position="589"/>
        <end position="608"/>
    </location>
</feature>
<evidence type="ECO:0000313" key="4">
    <source>
        <dbReference type="EMBL" id="EGX47819.1"/>
    </source>
</evidence>